<keyword evidence="4" id="KW-1185">Reference proteome</keyword>
<dbReference type="EMBL" id="VMNX01000068">
    <property type="protein sequence ID" value="MPY50623.1"/>
    <property type="molecule type" value="Genomic_DNA"/>
</dbReference>
<accession>A0A5N8WT92</accession>
<evidence type="ECO:0000313" key="4">
    <source>
        <dbReference type="Proteomes" id="UP000373149"/>
    </source>
</evidence>
<proteinExistence type="predicted"/>
<keyword evidence="2" id="KW-0732">Signal</keyword>
<evidence type="ECO:0000313" key="3">
    <source>
        <dbReference type="EMBL" id="MPY50623.1"/>
    </source>
</evidence>
<organism evidence="3 4">
    <name type="scientific">Streptomyces acidicola</name>
    <dbReference type="NCBI Taxonomy" id="2596892"/>
    <lineage>
        <taxon>Bacteria</taxon>
        <taxon>Bacillati</taxon>
        <taxon>Actinomycetota</taxon>
        <taxon>Actinomycetes</taxon>
        <taxon>Kitasatosporales</taxon>
        <taxon>Streptomycetaceae</taxon>
        <taxon>Streptomyces</taxon>
    </lineage>
</organism>
<feature type="region of interest" description="Disordered" evidence="1">
    <location>
        <begin position="24"/>
        <end position="72"/>
    </location>
</feature>
<reference evidence="3 4" key="1">
    <citation type="submission" date="2019-09" db="EMBL/GenBank/DDBJ databases">
        <authorList>
            <person name="Duangmal K."/>
            <person name="Teo W.F.A."/>
            <person name="Lipun K."/>
        </authorList>
    </citation>
    <scope>NUCLEOTIDE SEQUENCE [LARGE SCALE GENOMIC DNA]</scope>
    <source>
        <strain evidence="3 4">K1PN6</strain>
    </source>
</reference>
<evidence type="ECO:0000256" key="2">
    <source>
        <dbReference type="SAM" id="SignalP"/>
    </source>
</evidence>
<dbReference type="Proteomes" id="UP000373149">
    <property type="component" value="Unassembled WGS sequence"/>
</dbReference>
<evidence type="ECO:0008006" key="5">
    <source>
        <dbReference type="Google" id="ProtNLM"/>
    </source>
</evidence>
<feature type="signal peptide" evidence="2">
    <location>
        <begin position="1"/>
        <end position="21"/>
    </location>
</feature>
<dbReference type="AlphaFoldDB" id="A0A5N8WT92"/>
<sequence>MLRAAVAVSVVAALGFTAACGGGGDKGDVVEKPTGSAATEAATKAADEEKGGEGGAGGSDAGSAGQSPLTEAQLEKAALASGDAKSYKIAKTPEGDIPAESVPAEPAACQSIADMFFFTSTPRAEARAARTLTARNELDATVVSLALLAYEQSDAEKVIADLRAKSKSCTTYEHADYKHRGVKALPAPKQGDEAVSFKLTSSIEGTDVPMTFTIVRSGSTLAAFYAMNLDADKVQVPAEVIEAQLTKLTKLMKLTKPEKASG</sequence>
<gene>
    <name evidence="3" type="ORF">FPZ41_19390</name>
</gene>
<name>A0A5N8WT92_9ACTN</name>
<comment type="caution">
    <text evidence="3">The sequence shown here is derived from an EMBL/GenBank/DDBJ whole genome shotgun (WGS) entry which is preliminary data.</text>
</comment>
<protein>
    <recommendedName>
        <fullName evidence="5">Lipoprotein</fullName>
    </recommendedName>
</protein>
<evidence type="ECO:0000256" key="1">
    <source>
        <dbReference type="SAM" id="MobiDB-lite"/>
    </source>
</evidence>
<feature type="compositionally biased region" description="Low complexity" evidence="1">
    <location>
        <begin position="34"/>
        <end position="44"/>
    </location>
</feature>
<feature type="chain" id="PRO_5039568122" description="Lipoprotein" evidence="2">
    <location>
        <begin position="22"/>
        <end position="262"/>
    </location>
</feature>
<dbReference type="PROSITE" id="PS51257">
    <property type="entry name" value="PROKAR_LIPOPROTEIN"/>
    <property type="match status" value="1"/>
</dbReference>